<evidence type="ECO:0000313" key="1">
    <source>
        <dbReference type="EMBL" id="TMJ07973.1"/>
    </source>
</evidence>
<organism evidence="1 2">
    <name type="scientific">Candidatus Segetimicrobium genomatis</name>
    <dbReference type="NCBI Taxonomy" id="2569760"/>
    <lineage>
        <taxon>Bacteria</taxon>
        <taxon>Bacillati</taxon>
        <taxon>Candidatus Sysuimicrobiota</taxon>
        <taxon>Candidatus Sysuimicrobiia</taxon>
        <taxon>Candidatus Sysuimicrobiales</taxon>
        <taxon>Candidatus Segetimicrobiaceae</taxon>
        <taxon>Candidatus Segetimicrobium</taxon>
    </lineage>
</organism>
<name>A0A537LJ04_9BACT</name>
<accession>A0A537LJ04</accession>
<proteinExistence type="predicted"/>
<dbReference type="EMBL" id="VBAM01000435">
    <property type="protein sequence ID" value="TMJ07973.1"/>
    <property type="molecule type" value="Genomic_DNA"/>
</dbReference>
<reference evidence="1 2" key="1">
    <citation type="journal article" date="2019" name="Nat. Microbiol.">
        <title>Mediterranean grassland soil C-N compound turnover is dependent on rainfall and depth, and is mediated by genomically divergent microorganisms.</title>
        <authorList>
            <person name="Diamond S."/>
            <person name="Andeer P.F."/>
            <person name="Li Z."/>
            <person name="Crits-Christoph A."/>
            <person name="Burstein D."/>
            <person name="Anantharaman K."/>
            <person name="Lane K.R."/>
            <person name="Thomas B.C."/>
            <person name="Pan C."/>
            <person name="Northen T.R."/>
            <person name="Banfield J.F."/>
        </authorList>
    </citation>
    <scope>NUCLEOTIDE SEQUENCE [LARGE SCALE GENOMIC DNA]</scope>
    <source>
        <strain evidence="1">NP_5</strain>
    </source>
</reference>
<dbReference type="Pfam" id="PF07040">
    <property type="entry name" value="DUF1326"/>
    <property type="match status" value="1"/>
</dbReference>
<sequence length="105" mass="11723">GAPWAIFATTWTHVLGPYFEDVEIKVAGKDSVVSVGERLRCVFLPIRNPVTKAEALPKVVLPQGFVAHELDQYTLKEFWVHASPELQFAHPGKCGELAKIRWQGP</sequence>
<dbReference type="AlphaFoldDB" id="A0A537LJ04"/>
<dbReference type="Proteomes" id="UP000320393">
    <property type="component" value="Unassembled WGS sequence"/>
</dbReference>
<gene>
    <name evidence="1" type="ORF">E6H02_10670</name>
</gene>
<feature type="non-terminal residue" evidence="1">
    <location>
        <position position="1"/>
    </location>
</feature>
<dbReference type="InterPro" id="IPR009758">
    <property type="entry name" value="DUF1326"/>
</dbReference>
<evidence type="ECO:0000313" key="2">
    <source>
        <dbReference type="Proteomes" id="UP000320393"/>
    </source>
</evidence>
<comment type="caution">
    <text evidence="1">The sequence shown here is derived from an EMBL/GenBank/DDBJ whole genome shotgun (WGS) entry which is preliminary data.</text>
</comment>
<protein>
    <submittedName>
        <fullName evidence="1">DUF1326 domain-containing protein</fullName>
    </submittedName>
</protein>